<feature type="domain" description="Glycosyl transferase family 1" evidence="1">
    <location>
        <begin position="180"/>
        <end position="329"/>
    </location>
</feature>
<dbReference type="InterPro" id="IPR001296">
    <property type="entry name" value="Glyco_trans_1"/>
</dbReference>
<protein>
    <submittedName>
        <fullName evidence="2">Glycosyltransferase family 4 protein</fullName>
    </submittedName>
</protein>
<dbReference type="InterPro" id="IPR050194">
    <property type="entry name" value="Glycosyltransferase_grp1"/>
</dbReference>
<evidence type="ECO:0000259" key="1">
    <source>
        <dbReference type="Pfam" id="PF00534"/>
    </source>
</evidence>
<accession>A0A7K0JBK8</accession>
<dbReference type="SUPFAM" id="SSF53756">
    <property type="entry name" value="UDP-Glycosyltransferase/glycogen phosphorylase"/>
    <property type="match status" value="1"/>
</dbReference>
<dbReference type="Gene3D" id="3.40.50.2000">
    <property type="entry name" value="Glycogen Phosphorylase B"/>
    <property type="match status" value="2"/>
</dbReference>
<dbReference type="GO" id="GO:0016757">
    <property type="term" value="F:glycosyltransferase activity"/>
    <property type="evidence" value="ECO:0007669"/>
    <property type="project" value="InterPro"/>
</dbReference>
<dbReference type="CDD" id="cd03801">
    <property type="entry name" value="GT4_PimA-like"/>
    <property type="match status" value="1"/>
</dbReference>
<comment type="caution">
    <text evidence="2">The sequence shown here is derived from an EMBL/GenBank/DDBJ whole genome shotgun (WGS) entry which is preliminary data.</text>
</comment>
<dbReference type="EMBL" id="VULU01000002">
    <property type="protein sequence ID" value="MSS47088.1"/>
    <property type="molecule type" value="Genomic_DNA"/>
</dbReference>
<dbReference type="PANTHER" id="PTHR45947">
    <property type="entry name" value="SULFOQUINOVOSYL TRANSFERASE SQD2"/>
    <property type="match status" value="1"/>
</dbReference>
<proteinExistence type="predicted"/>
<dbReference type="Pfam" id="PF00534">
    <property type="entry name" value="Glycos_transf_1"/>
    <property type="match status" value="1"/>
</dbReference>
<dbReference type="AlphaFoldDB" id="A0A7K0JBK8"/>
<organism evidence="2 3">
    <name type="scientific">Phocaeicola vulgatus</name>
    <name type="common">Bacteroides vulgatus</name>
    <dbReference type="NCBI Taxonomy" id="821"/>
    <lineage>
        <taxon>Bacteria</taxon>
        <taxon>Pseudomonadati</taxon>
        <taxon>Bacteroidota</taxon>
        <taxon>Bacteroidia</taxon>
        <taxon>Bacteroidales</taxon>
        <taxon>Bacteroidaceae</taxon>
        <taxon>Phocaeicola</taxon>
    </lineage>
</organism>
<evidence type="ECO:0000313" key="3">
    <source>
        <dbReference type="Proteomes" id="UP000460950"/>
    </source>
</evidence>
<sequence length="362" mass="41051">MKILLISNMYPSEKDKTYGTFVKMFKEGIEHTTNEIVFDCCFIRGRSKSFMVKLYKYLVFYVSIIYKTLFTKYDFIYNHQITHAAPALRFCRCFRKFKLVMNIHGGDILTIDKTSERLLDMAIPLLIDADLIVVPSEYFKNVVLNKIPGIASGQLFVSASGGVDGKVFTHGNDCGDLTGTIMYVSRIDTGKGWDVLVDAVSELKSKGKITGKRVWFVGYGTQTELLEKKIKERGLLEYCSYLGPKTHQELNELYHQADVMIFPTMLYESLGLVGLEAMACGCPVIGSNIGCLPEYIKDETTGFLFEPGNSHELANKIVDYYNLSDNQKDIMRMQAIKMAGKYDSDEISQRLVNKFKDIPFII</sequence>
<keyword evidence="2" id="KW-0808">Transferase</keyword>
<gene>
    <name evidence="2" type="ORF">FYJ30_01720</name>
</gene>
<evidence type="ECO:0000313" key="2">
    <source>
        <dbReference type="EMBL" id="MSS47088.1"/>
    </source>
</evidence>
<name>A0A7K0JBK8_PHOVU</name>
<dbReference type="Proteomes" id="UP000460950">
    <property type="component" value="Unassembled WGS sequence"/>
</dbReference>
<reference evidence="2 3" key="1">
    <citation type="submission" date="2019-09" db="EMBL/GenBank/DDBJ databases">
        <title>In-depth cultivation of the pig gut microbiome towards novel bacterial diversity and tailored functional studies.</title>
        <authorList>
            <person name="Wylensek D."/>
            <person name="Hitch T.C.A."/>
            <person name="Clavel T."/>
        </authorList>
    </citation>
    <scope>NUCLEOTIDE SEQUENCE [LARGE SCALE GENOMIC DNA]</scope>
    <source>
        <strain evidence="2 3">WCA-389-WT-3C</strain>
    </source>
</reference>
<dbReference type="PANTHER" id="PTHR45947:SF3">
    <property type="entry name" value="SULFOQUINOVOSYL TRANSFERASE SQD2"/>
    <property type="match status" value="1"/>
</dbReference>